<keyword evidence="1" id="KW-0812">Transmembrane</keyword>
<evidence type="ECO:0000313" key="3">
    <source>
        <dbReference type="Proteomes" id="UP001142462"/>
    </source>
</evidence>
<name>A0A9W6H2S0_9MICO</name>
<keyword evidence="3" id="KW-1185">Reference proteome</keyword>
<dbReference type="RefSeq" id="WP_271172889.1">
    <property type="nucleotide sequence ID" value="NZ_BSEJ01000005.1"/>
</dbReference>
<gene>
    <name evidence="2" type="ORF">GCM10017576_13040</name>
</gene>
<dbReference type="Proteomes" id="UP001142462">
    <property type="component" value="Unassembled WGS sequence"/>
</dbReference>
<feature type="transmembrane region" description="Helical" evidence="1">
    <location>
        <begin position="20"/>
        <end position="44"/>
    </location>
</feature>
<accession>A0A9W6H2S0</accession>
<organism evidence="2 3">
    <name type="scientific">Microbacterium barkeri</name>
    <dbReference type="NCBI Taxonomy" id="33917"/>
    <lineage>
        <taxon>Bacteria</taxon>
        <taxon>Bacillati</taxon>
        <taxon>Actinomycetota</taxon>
        <taxon>Actinomycetes</taxon>
        <taxon>Micrococcales</taxon>
        <taxon>Microbacteriaceae</taxon>
        <taxon>Microbacterium</taxon>
    </lineage>
</organism>
<evidence type="ECO:0000313" key="2">
    <source>
        <dbReference type="EMBL" id="GLJ61175.1"/>
    </source>
</evidence>
<protein>
    <submittedName>
        <fullName evidence="2">Uncharacterized protein</fullName>
    </submittedName>
</protein>
<sequence length="234" mass="23741">MSALLTRTGQLLAHDGRIAGWLLAIWRCFLIGVSFLATAAPLLVFHALVGWQATHLAIALFGLAVVPLVPGVHALLVATERLLDLGGGAGAGRAFWAALRSGARRLSGAALAAGIAAVVLSYDIALVGHDDALLLAAIGATLLAIAALLAVSVAAAQTDLRGVALVSAALTAALRRPHIVLCWLLLSAIGAAASGIPLVGSSVAVFAPPLVAISIHICNRALGFGRERLETETS</sequence>
<dbReference type="EMBL" id="BSEJ01000005">
    <property type="protein sequence ID" value="GLJ61175.1"/>
    <property type="molecule type" value="Genomic_DNA"/>
</dbReference>
<reference evidence="2" key="1">
    <citation type="journal article" date="2014" name="Int. J. Syst. Evol. Microbiol.">
        <title>Complete genome sequence of Corynebacterium casei LMG S-19264T (=DSM 44701T), isolated from a smear-ripened cheese.</title>
        <authorList>
            <consortium name="US DOE Joint Genome Institute (JGI-PGF)"/>
            <person name="Walter F."/>
            <person name="Albersmeier A."/>
            <person name="Kalinowski J."/>
            <person name="Ruckert C."/>
        </authorList>
    </citation>
    <scope>NUCLEOTIDE SEQUENCE</scope>
    <source>
        <strain evidence="2">VKM Ac-1020</strain>
    </source>
</reference>
<proteinExistence type="predicted"/>
<reference evidence="2" key="2">
    <citation type="submission" date="2023-01" db="EMBL/GenBank/DDBJ databases">
        <authorList>
            <person name="Sun Q."/>
            <person name="Evtushenko L."/>
        </authorList>
    </citation>
    <scope>NUCLEOTIDE SEQUENCE</scope>
    <source>
        <strain evidence="2">VKM Ac-1020</strain>
    </source>
</reference>
<feature type="transmembrane region" description="Helical" evidence="1">
    <location>
        <begin position="133"/>
        <end position="156"/>
    </location>
</feature>
<keyword evidence="1" id="KW-0472">Membrane</keyword>
<comment type="caution">
    <text evidence="2">The sequence shown here is derived from an EMBL/GenBank/DDBJ whole genome shotgun (WGS) entry which is preliminary data.</text>
</comment>
<feature type="transmembrane region" description="Helical" evidence="1">
    <location>
        <begin position="177"/>
        <end position="196"/>
    </location>
</feature>
<evidence type="ECO:0000256" key="1">
    <source>
        <dbReference type="SAM" id="Phobius"/>
    </source>
</evidence>
<feature type="transmembrane region" description="Helical" evidence="1">
    <location>
        <begin position="106"/>
        <end position="127"/>
    </location>
</feature>
<feature type="transmembrane region" description="Helical" evidence="1">
    <location>
        <begin position="56"/>
        <end position="76"/>
    </location>
</feature>
<dbReference type="AlphaFoldDB" id="A0A9W6H2S0"/>
<keyword evidence="1" id="KW-1133">Transmembrane helix</keyword>